<feature type="compositionally biased region" description="Polar residues" evidence="1">
    <location>
        <begin position="179"/>
        <end position="189"/>
    </location>
</feature>
<reference evidence="2" key="2">
    <citation type="submission" date="2023-05" db="EMBL/GenBank/DDBJ databases">
        <authorList>
            <consortium name="Lawrence Berkeley National Laboratory"/>
            <person name="Steindorff A."/>
            <person name="Hensen N."/>
            <person name="Bonometti L."/>
            <person name="Westerberg I."/>
            <person name="Brannstrom I.O."/>
            <person name="Guillou S."/>
            <person name="Cros-Aarteil S."/>
            <person name="Calhoun S."/>
            <person name="Haridas S."/>
            <person name="Kuo A."/>
            <person name="Mondo S."/>
            <person name="Pangilinan J."/>
            <person name="Riley R."/>
            <person name="Labutti K."/>
            <person name="Andreopoulos B."/>
            <person name="Lipzen A."/>
            <person name="Chen C."/>
            <person name="Yanf M."/>
            <person name="Daum C."/>
            <person name="Ng V."/>
            <person name="Clum A."/>
            <person name="Ohm R."/>
            <person name="Martin F."/>
            <person name="Silar P."/>
            <person name="Natvig D."/>
            <person name="Lalanne C."/>
            <person name="Gautier V."/>
            <person name="Ament-Velasquez S.L."/>
            <person name="Kruys A."/>
            <person name="Hutchinson M.I."/>
            <person name="Powell A.J."/>
            <person name="Barry K."/>
            <person name="Miller A.N."/>
            <person name="Grigoriev I.V."/>
            <person name="Debuchy R."/>
            <person name="Gladieux P."/>
            <person name="Thoren M.H."/>
            <person name="Johannesson H."/>
        </authorList>
    </citation>
    <scope>NUCLEOTIDE SEQUENCE</scope>
    <source>
        <strain evidence="2">CBS 731.68</strain>
    </source>
</reference>
<proteinExistence type="predicted"/>
<sequence length="189" mass="20894">MSIAIRKAPKQSRREIRQGAKLCERISGVLQRFRSLVIHLVLCDGLMVLLPPQVDLNPSVTLCGDFDIPYQHVHVMYLGNVNPPELHVSSSKHSSKPGRHVLCSQTKVQPIATNETRAGAGAGWARLPMEDNATKQTRTHFYRCILNCPRLGKPNKTVGPRVRRLNKTGKKSPFVSRSLGLTASSRPGS</sequence>
<organism evidence="2 3">
    <name type="scientific">Parathielavia appendiculata</name>
    <dbReference type="NCBI Taxonomy" id="2587402"/>
    <lineage>
        <taxon>Eukaryota</taxon>
        <taxon>Fungi</taxon>
        <taxon>Dikarya</taxon>
        <taxon>Ascomycota</taxon>
        <taxon>Pezizomycotina</taxon>
        <taxon>Sordariomycetes</taxon>
        <taxon>Sordariomycetidae</taxon>
        <taxon>Sordariales</taxon>
        <taxon>Chaetomiaceae</taxon>
        <taxon>Parathielavia</taxon>
    </lineage>
</organism>
<dbReference type="GeneID" id="87823711"/>
<evidence type="ECO:0000313" key="2">
    <source>
        <dbReference type="EMBL" id="KAK4125121.1"/>
    </source>
</evidence>
<accession>A0AAN6Z4P4</accession>
<name>A0AAN6Z4P4_9PEZI</name>
<dbReference type="EMBL" id="MU853226">
    <property type="protein sequence ID" value="KAK4125121.1"/>
    <property type="molecule type" value="Genomic_DNA"/>
</dbReference>
<comment type="caution">
    <text evidence="2">The sequence shown here is derived from an EMBL/GenBank/DDBJ whole genome shotgun (WGS) entry which is preliminary data.</text>
</comment>
<protein>
    <submittedName>
        <fullName evidence="2">Uncharacterized protein</fullName>
    </submittedName>
</protein>
<dbReference type="AlphaFoldDB" id="A0AAN6Z4P4"/>
<keyword evidence="3" id="KW-1185">Reference proteome</keyword>
<gene>
    <name evidence="2" type="ORF">N657DRAFT_354285</name>
</gene>
<dbReference type="RefSeq" id="XP_062648892.1">
    <property type="nucleotide sequence ID" value="XM_062786941.1"/>
</dbReference>
<evidence type="ECO:0000256" key="1">
    <source>
        <dbReference type="SAM" id="MobiDB-lite"/>
    </source>
</evidence>
<evidence type="ECO:0000313" key="3">
    <source>
        <dbReference type="Proteomes" id="UP001302602"/>
    </source>
</evidence>
<feature type="region of interest" description="Disordered" evidence="1">
    <location>
        <begin position="167"/>
        <end position="189"/>
    </location>
</feature>
<reference evidence="2" key="1">
    <citation type="journal article" date="2023" name="Mol. Phylogenet. Evol.">
        <title>Genome-scale phylogeny and comparative genomics of the fungal order Sordariales.</title>
        <authorList>
            <person name="Hensen N."/>
            <person name="Bonometti L."/>
            <person name="Westerberg I."/>
            <person name="Brannstrom I.O."/>
            <person name="Guillou S."/>
            <person name="Cros-Aarteil S."/>
            <person name="Calhoun S."/>
            <person name="Haridas S."/>
            <person name="Kuo A."/>
            <person name="Mondo S."/>
            <person name="Pangilinan J."/>
            <person name="Riley R."/>
            <person name="LaButti K."/>
            <person name="Andreopoulos B."/>
            <person name="Lipzen A."/>
            <person name="Chen C."/>
            <person name="Yan M."/>
            <person name="Daum C."/>
            <person name="Ng V."/>
            <person name="Clum A."/>
            <person name="Steindorff A."/>
            <person name="Ohm R.A."/>
            <person name="Martin F."/>
            <person name="Silar P."/>
            <person name="Natvig D.O."/>
            <person name="Lalanne C."/>
            <person name="Gautier V."/>
            <person name="Ament-Velasquez S.L."/>
            <person name="Kruys A."/>
            <person name="Hutchinson M.I."/>
            <person name="Powell A.J."/>
            <person name="Barry K."/>
            <person name="Miller A.N."/>
            <person name="Grigoriev I.V."/>
            <person name="Debuchy R."/>
            <person name="Gladieux P."/>
            <person name="Hiltunen Thoren M."/>
            <person name="Johannesson H."/>
        </authorList>
    </citation>
    <scope>NUCLEOTIDE SEQUENCE</scope>
    <source>
        <strain evidence="2">CBS 731.68</strain>
    </source>
</reference>
<dbReference type="Proteomes" id="UP001302602">
    <property type="component" value="Unassembled WGS sequence"/>
</dbReference>